<dbReference type="InterPro" id="IPR046193">
    <property type="entry name" value="DUF6221"/>
</dbReference>
<dbReference type="Pfam" id="PF19730">
    <property type="entry name" value="DUF6221"/>
    <property type="match status" value="1"/>
</dbReference>
<dbReference type="EMBL" id="CP016279">
    <property type="protein sequence ID" value="ANP53230.1"/>
    <property type="molecule type" value="Genomic_DNA"/>
</dbReference>
<gene>
    <name evidence="1" type="ORF">AVL59_30150</name>
</gene>
<sequence>MTAVSAQEELARFLRARFQEDARVARDAVEGAPGAVWGVLADDIEQVLTSQDGRTTHTPLAQFGADDPVKLLTHVARHDPARVLRDLDAGQALLDEHGVRHGRCRTCTGRERATGHRSPCTTLRLLALPFAGHPDYDASWCP</sequence>
<proteinExistence type="predicted"/>
<dbReference type="STRING" id="68214.AVL59_30150"/>
<organism evidence="1 2">
    <name type="scientific">Streptomyces griseochromogenes</name>
    <dbReference type="NCBI Taxonomy" id="68214"/>
    <lineage>
        <taxon>Bacteria</taxon>
        <taxon>Bacillati</taxon>
        <taxon>Actinomycetota</taxon>
        <taxon>Actinomycetes</taxon>
        <taxon>Kitasatosporales</taxon>
        <taxon>Streptomycetaceae</taxon>
        <taxon>Streptomyces</taxon>
    </lineage>
</organism>
<reference evidence="1 2" key="1">
    <citation type="submission" date="2016-06" db="EMBL/GenBank/DDBJ databases">
        <title>Complete genome sequence of Streptomyces griseochromogenes ATCC 14511, the Blasticidin S producer.</title>
        <authorList>
            <person name="Wu L."/>
        </authorList>
    </citation>
    <scope>NUCLEOTIDE SEQUENCE [LARGE SCALE GENOMIC DNA]</scope>
    <source>
        <strain evidence="1 2">ATCC 14511</strain>
    </source>
</reference>
<dbReference type="AlphaFoldDB" id="A0A1B1B336"/>
<dbReference type="Proteomes" id="UP000092659">
    <property type="component" value="Chromosome"/>
</dbReference>
<evidence type="ECO:0000313" key="2">
    <source>
        <dbReference type="Proteomes" id="UP000092659"/>
    </source>
</evidence>
<evidence type="ECO:0000313" key="1">
    <source>
        <dbReference type="EMBL" id="ANP53230.1"/>
    </source>
</evidence>
<name>A0A1B1B336_9ACTN</name>
<protein>
    <submittedName>
        <fullName evidence="1">Uncharacterized protein</fullName>
    </submittedName>
</protein>
<dbReference type="KEGG" id="sgs:AVL59_30150"/>
<accession>A0A1B1B336</accession>